<protein>
    <submittedName>
        <fullName evidence="2">Uncharacterized protein</fullName>
    </submittedName>
</protein>
<dbReference type="WormBase" id="C06A5.2">
    <property type="protein sequence ID" value="CE07949"/>
    <property type="gene ID" value="WBGene00015500"/>
</dbReference>
<feature type="compositionally biased region" description="Basic and acidic residues" evidence="1">
    <location>
        <begin position="45"/>
        <end position="56"/>
    </location>
</feature>
<reference evidence="2 3" key="1">
    <citation type="journal article" date="1998" name="Science">
        <title>Genome sequence of the nematode C. elegans: a platform for investigating biology.</title>
        <authorList>
            <consortium name="The C. elegans sequencing consortium"/>
            <person name="Sulson J.E."/>
            <person name="Waterston R."/>
        </authorList>
    </citation>
    <scope>NUCLEOTIDE SEQUENCE [LARGE SCALE GENOMIC DNA]</scope>
    <source>
        <strain evidence="2 3">Bristol N2</strain>
    </source>
</reference>
<dbReference type="GeneID" id="182281"/>
<evidence type="ECO:0000313" key="3">
    <source>
        <dbReference type="Proteomes" id="UP000001940"/>
    </source>
</evidence>
<dbReference type="AlphaFoldDB" id="O01480"/>
<dbReference type="CTD" id="182281"/>
<keyword evidence="3" id="KW-1185">Reference proteome</keyword>
<evidence type="ECO:0000313" key="2">
    <source>
        <dbReference type="EMBL" id="CCD61211.1"/>
    </source>
</evidence>
<gene>
    <name evidence="2 4" type="ORF">C06A5.2</name>
    <name evidence="2" type="ORF">CELE_C06A5.2</name>
</gene>
<sequence length="214" mass="24360">MCFTKKSTKTPPEPISKDSADKKKKTTIKKGKKFPMMNMIVKNKKNEVQVEKKPEEVPEQNKSVKDQTKKEEVKVVEEDKVEKKVEQKKPIINRPNCVAINPRSATSGKKNKYKFKYGQIDQQELSINNDKTEYLENAQLTKLMSHADVRALMGGQFAQGENADTNNCQDTVEEVDSEMLEIAFSPLLAVIPREDERVYGAFVHPTEQKKNAEA</sequence>
<feature type="compositionally biased region" description="Basic and acidic residues" evidence="1">
    <location>
        <begin position="62"/>
        <end position="72"/>
    </location>
</feature>
<name>O01480_CAEEL</name>
<dbReference type="Bgee" id="WBGene00015500">
    <property type="expression patterns" value="Expressed in adult organism and 2 other cell types or tissues"/>
</dbReference>
<dbReference type="RefSeq" id="NP_491736.1">
    <property type="nucleotide sequence ID" value="NM_059335.6"/>
</dbReference>
<accession>O01480</accession>
<dbReference type="Proteomes" id="UP000001940">
    <property type="component" value="Chromosome I"/>
</dbReference>
<dbReference type="eggNOG" id="ENOG502THXY">
    <property type="taxonomic scope" value="Eukaryota"/>
</dbReference>
<dbReference type="InParanoid" id="O01480"/>
<dbReference type="PaxDb" id="6239-C06A5.2"/>
<dbReference type="HOGENOM" id="CLU_1200799_0_0_1"/>
<dbReference type="KEGG" id="cel:CELE_C06A5.2"/>
<dbReference type="EMBL" id="BX284601">
    <property type="protein sequence ID" value="CCD61211.1"/>
    <property type="molecule type" value="Genomic_DNA"/>
</dbReference>
<proteinExistence type="predicted"/>
<evidence type="ECO:0000313" key="4">
    <source>
        <dbReference type="WormBase" id="C06A5.2"/>
    </source>
</evidence>
<dbReference type="OMA" id="NNDKTEY"/>
<dbReference type="OrthoDB" id="5877274at2759"/>
<dbReference type="PIR" id="T25522">
    <property type="entry name" value="T25522"/>
</dbReference>
<evidence type="ECO:0000256" key="1">
    <source>
        <dbReference type="SAM" id="MobiDB-lite"/>
    </source>
</evidence>
<organism evidence="2 3">
    <name type="scientific">Caenorhabditis elegans</name>
    <dbReference type="NCBI Taxonomy" id="6239"/>
    <lineage>
        <taxon>Eukaryota</taxon>
        <taxon>Metazoa</taxon>
        <taxon>Ecdysozoa</taxon>
        <taxon>Nematoda</taxon>
        <taxon>Chromadorea</taxon>
        <taxon>Rhabditida</taxon>
        <taxon>Rhabditina</taxon>
        <taxon>Rhabditomorpha</taxon>
        <taxon>Rhabditoidea</taxon>
        <taxon>Rhabditidae</taxon>
        <taxon>Peloderinae</taxon>
        <taxon>Caenorhabditis</taxon>
    </lineage>
</organism>
<feature type="region of interest" description="Disordered" evidence="1">
    <location>
        <begin position="45"/>
        <end position="72"/>
    </location>
</feature>
<dbReference type="AGR" id="WB:WBGene00015500"/>
<dbReference type="FunCoup" id="O01480">
    <property type="interactions" value="1491"/>
</dbReference>
<feature type="region of interest" description="Disordered" evidence="1">
    <location>
        <begin position="1"/>
        <end position="30"/>
    </location>
</feature>
<dbReference type="UCSC" id="C06A5.2">
    <property type="organism name" value="c. elegans"/>
</dbReference>